<feature type="domain" description="Xaa-Pro dipeptidyl-peptidase-like" evidence="2">
    <location>
        <begin position="281"/>
        <end position="451"/>
    </location>
</feature>
<gene>
    <name evidence="4" type="ORF">SAMN05444484_1011118</name>
</gene>
<dbReference type="AlphaFoldDB" id="A0A1M6ZQJ9"/>
<evidence type="ECO:0000259" key="2">
    <source>
        <dbReference type="Pfam" id="PF02129"/>
    </source>
</evidence>
<dbReference type="RefSeq" id="WP_082815687.1">
    <property type="nucleotide sequence ID" value="NZ_FRBT01000001.1"/>
</dbReference>
<feature type="domain" description="Carboxymuconolactone decarboxylase-like" evidence="3">
    <location>
        <begin position="30"/>
        <end position="94"/>
    </location>
</feature>
<feature type="domain" description="Carboxymuconolactone decarboxylase-like" evidence="3">
    <location>
        <begin position="158"/>
        <end position="217"/>
    </location>
</feature>
<evidence type="ECO:0000256" key="1">
    <source>
        <dbReference type="SAM" id="SignalP"/>
    </source>
</evidence>
<accession>A0A1M6ZQJ9</accession>
<dbReference type="OrthoDB" id="9812754at2"/>
<dbReference type="Gene3D" id="1.20.1290.10">
    <property type="entry name" value="AhpD-like"/>
    <property type="match status" value="1"/>
</dbReference>
<name>A0A1M6ZQJ9_9FLAO</name>
<dbReference type="EMBL" id="FRBT01000001">
    <property type="protein sequence ID" value="SHL32659.1"/>
    <property type="molecule type" value="Genomic_DNA"/>
</dbReference>
<proteinExistence type="predicted"/>
<dbReference type="InterPro" id="IPR051411">
    <property type="entry name" value="Polyketide_trans_af380"/>
</dbReference>
<dbReference type="Gene3D" id="3.40.50.1820">
    <property type="entry name" value="alpha/beta hydrolase"/>
    <property type="match status" value="1"/>
</dbReference>
<keyword evidence="5" id="KW-1185">Reference proteome</keyword>
<reference evidence="5" key="1">
    <citation type="submission" date="2016-11" db="EMBL/GenBank/DDBJ databases">
        <authorList>
            <person name="Varghese N."/>
            <person name="Submissions S."/>
        </authorList>
    </citation>
    <scope>NUCLEOTIDE SEQUENCE [LARGE SCALE GENOMIC DNA]</scope>
    <source>
        <strain evidence="5">DSM 24724</strain>
    </source>
</reference>
<keyword evidence="1" id="KW-0732">Signal</keyword>
<evidence type="ECO:0000313" key="4">
    <source>
        <dbReference type="EMBL" id="SHL32659.1"/>
    </source>
</evidence>
<protein>
    <submittedName>
        <fullName evidence="4">Fermentation-respiration switch protein FrsA, has esterase activity, DUF1100 family</fullName>
    </submittedName>
</protein>
<dbReference type="SUPFAM" id="SSF69118">
    <property type="entry name" value="AhpD-like"/>
    <property type="match status" value="1"/>
</dbReference>
<dbReference type="PANTHER" id="PTHR47751:SF1">
    <property type="entry name" value="SUPERFAMILY HYDROLASE, PUTATIVE (AFU_ORTHOLOGUE AFUA_2G16580)-RELATED"/>
    <property type="match status" value="1"/>
</dbReference>
<dbReference type="PANTHER" id="PTHR47751">
    <property type="entry name" value="SUPERFAMILY HYDROLASE, PUTATIVE (AFU_ORTHOLOGUE AFUA_2G16580)-RELATED"/>
    <property type="match status" value="1"/>
</dbReference>
<organism evidence="4 5">
    <name type="scientific">Flavobacterium chilense</name>
    <dbReference type="NCBI Taxonomy" id="946677"/>
    <lineage>
        <taxon>Bacteria</taxon>
        <taxon>Pseudomonadati</taxon>
        <taxon>Bacteroidota</taxon>
        <taxon>Flavobacteriia</taxon>
        <taxon>Flavobacteriales</taxon>
        <taxon>Flavobacteriaceae</taxon>
        <taxon>Flavobacterium</taxon>
    </lineage>
</organism>
<dbReference type="Proteomes" id="UP000184028">
    <property type="component" value="Unassembled WGS sequence"/>
</dbReference>
<dbReference type="InterPro" id="IPR000383">
    <property type="entry name" value="Xaa-Pro-like_dom"/>
</dbReference>
<dbReference type="InterPro" id="IPR029058">
    <property type="entry name" value="AB_hydrolase_fold"/>
</dbReference>
<dbReference type="SUPFAM" id="SSF53474">
    <property type="entry name" value="alpha/beta-Hydrolases"/>
    <property type="match status" value="1"/>
</dbReference>
<dbReference type="STRING" id="946677.SAMN05444484_1011118"/>
<dbReference type="Gene3D" id="1.10.10.800">
    <property type="match status" value="1"/>
</dbReference>
<evidence type="ECO:0000313" key="5">
    <source>
        <dbReference type="Proteomes" id="UP000184028"/>
    </source>
</evidence>
<evidence type="ECO:0000259" key="3">
    <source>
        <dbReference type="Pfam" id="PF02627"/>
    </source>
</evidence>
<feature type="chain" id="PRO_5012793909" evidence="1">
    <location>
        <begin position="21"/>
        <end position="573"/>
    </location>
</feature>
<dbReference type="Pfam" id="PF02627">
    <property type="entry name" value="CMD"/>
    <property type="match status" value="2"/>
</dbReference>
<dbReference type="InterPro" id="IPR003779">
    <property type="entry name" value="CMD-like"/>
</dbReference>
<dbReference type="InterPro" id="IPR029032">
    <property type="entry name" value="AhpD-like"/>
</dbReference>
<dbReference type="Pfam" id="PF02129">
    <property type="entry name" value="Peptidase_S15"/>
    <property type="match status" value="1"/>
</dbReference>
<sequence>MKQIKSLLFLLLLTIQPGFINVLSAQSNMKTDKPLTRKEQSIVPIAAFTTKGDMTQLRISLNSGLDAGLSINEIKEIIIQIYAYAGFPRTLNALSTFITVLEERKKNGIHDEVGKSSSPVTSNENKLKRGTALQTKLLGKEMKTSTADFAPIIDVFLKEHLFADIFSRDILDFKTREIVTIATLASLGNAETQLRSHINVGIYNGITETQLNNIAEILQIKTGPIESNSIKEILKNIYMKNNENKKSEQNPYTLVYDGAITENIKGKVNIHPVSYKIKDITIVANVYTPANYDASNKYPAIVIAHPNGGVKEQVSGLYAQHLAEQGYITITADAAYQGGSGGFPRNVDKPANRIEDIYAMADFISQYAGVDTSKLGLLGICGGGGYSLKAAQSDKRFKAVATLSMFNSGLVRRNGYMNSQLSTIQERLKQASDARAQEAAGGEILYANNSSTPMTKEQIASIPVDLYRQGIEYYTITYSHPNSSAKYTLSSLLDLMTFDAATNMDLIEQHLLMIAGSKADSYYMTEDAFGKAVNAKNKELFLIDGATHIETYWKPEYVNQAVTKLTQFYTKFL</sequence>
<feature type="signal peptide" evidence="1">
    <location>
        <begin position="1"/>
        <end position="20"/>
    </location>
</feature>
<dbReference type="GO" id="GO:0016787">
    <property type="term" value="F:hydrolase activity"/>
    <property type="evidence" value="ECO:0007669"/>
    <property type="project" value="InterPro"/>
</dbReference>
<dbReference type="GO" id="GO:0051920">
    <property type="term" value="F:peroxiredoxin activity"/>
    <property type="evidence" value="ECO:0007669"/>
    <property type="project" value="InterPro"/>
</dbReference>